<name>A0A4Y9YX70_9AGAM</name>
<dbReference type="InterPro" id="IPR043171">
    <property type="entry name" value="Ap4A_phos1/2-like"/>
</dbReference>
<dbReference type="EMBL" id="SEOQ01000255">
    <property type="protein sequence ID" value="TFY66347.1"/>
    <property type="molecule type" value="Genomic_DNA"/>
</dbReference>
<dbReference type="Proteomes" id="UP000298327">
    <property type="component" value="Unassembled WGS sequence"/>
</dbReference>
<dbReference type="GO" id="GO:0003877">
    <property type="term" value="F:ATP:ADP adenylyltransferase activity"/>
    <property type="evidence" value="ECO:0007669"/>
    <property type="project" value="InterPro"/>
</dbReference>
<dbReference type="OrthoDB" id="10267950at2759"/>
<dbReference type="PIRSF" id="PIRSF000846">
    <property type="entry name" value="ATP_adenylyltr"/>
    <property type="match status" value="1"/>
</dbReference>
<organism evidence="4 5">
    <name type="scientific">Dentipellis fragilis</name>
    <dbReference type="NCBI Taxonomy" id="205917"/>
    <lineage>
        <taxon>Eukaryota</taxon>
        <taxon>Fungi</taxon>
        <taxon>Dikarya</taxon>
        <taxon>Basidiomycota</taxon>
        <taxon>Agaricomycotina</taxon>
        <taxon>Agaricomycetes</taxon>
        <taxon>Russulales</taxon>
        <taxon>Hericiaceae</taxon>
        <taxon>Dentipellis</taxon>
    </lineage>
</organism>
<keyword evidence="5" id="KW-1185">Reference proteome</keyword>
<dbReference type="InterPro" id="IPR019200">
    <property type="entry name" value="ATP_adenylylTrfase_C"/>
</dbReference>
<sequence>MVHSQIISALPSSFEKARTAGDLLFFPSEVHEHEDCGVKFEIRLCPALLHKPNIPTPHFDAASIEAAAATKKPDPFAPPYNSTLYVSEFKDEDEGIEYAILLNKYSVVPNHFLMVTKDYQSQASPLVPSDLKHAYSILLAARKAGQHFFAFYNCGDQSGASQSHKHLQFIPVEEEDGPPLERVARAAHIESEYKPFALPSLPFANHVRRLSISPSASADELEHKLASAFMELLDLCISTVRLAEDHPAGMPSYNVVLTLQHLYVLPRRWETHVLSATGDKLSINALGFAGMLLVKSHEELEAVRLEGPAAILRAVGCQSVHELQVNDGPAVDDSV</sequence>
<gene>
    <name evidence="4" type="ORF">EVG20_g4738</name>
</gene>
<evidence type="ECO:0000259" key="3">
    <source>
        <dbReference type="Pfam" id="PF19327"/>
    </source>
</evidence>
<feature type="domain" description="ATP adenylyltransferase C-terminal" evidence="2">
    <location>
        <begin position="199"/>
        <end position="317"/>
    </location>
</feature>
<dbReference type="AlphaFoldDB" id="A0A4Y9YX70"/>
<dbReference type="GO" id="GO:0005524">
    <property type="term" value="F:ATP binding"/>
    <property type="evidence" value="ECO:0007669"/>
    <property type="project" value="InterPro"/>
</dbReference>
<comment type="caution">
    <text evidence="4">The sequence shown here is derived from an EMBL/GenBank/DDBJ whole genome shotgun (WGS) entry which is preliminary data.</text>
</comment>
<dbReference type="InterPro" id="IPR045759">
    <property type="entry name" value="Ap4A_phos1/2_N"/>
</dbReference>
<dbReference type="Pfam" id="PF19327">
    <property type="entry name" value="Ap4A_phos_N"/>
    <property type="match status" value="1"/>
</dbReference>
<dbReference type="STRING" id="205917.A0A4Y9YX70"/>
<evidence type="ECO:0000313" key="4">
    <source>
        <dbReference type="EMBL" id="TFY66347.1"/>
    </source>
</evidence>
<evidence type="ECO:0000313" key="5">
    <source>
        <dbReference type="Proteomes" id="UP000298327"/>
    </source>
</evidence>
<dbReference type="InterPro" id="IPR036265">
    <property type="entry name" value="HIT-like_sf"/>
</dbReference>
<accession>A0A4Y9YX70</accession>
<feature type="active site" description="Nucleophile" evidence="1">
    <location>
        <position position="166"/>
    </location>
</feature>
<dbReference type="PANTHER" id="PTHR38420:SF1">
    <property type="entry name" value="PUTATIVE (AFU_ORTHOLOGUE AFUA_5G14690)-RELATED"/>
    <property type="match status" value="1"/>
</dbReference>
<reference evidence="4 5" key="1">
    <citation type="submission" date="2019-02" db="EMBL/GenBank/DDBJ databases">
        <title>Genome sequencing of the rare red list fungi Dentipellis fragilis.</title>
        <authorList>
            <person name="Buettner E."/>
            <person name="Kellner H."/>
        </authorList>
    </citation>
    <scope>NUCLEOTIDE SEQUENCE [LARGE SCALE GENOMIC DNA]</scope>
    <source>
        <strain evidence="4 5">DSM 105465</strain>
    </source>
</reference>
<dbReference type="GO" id="GO:0009117">
    <property type="term" value="P:nucleotide metabolic process"/>
    <property type="evidence" value="ECO:0007669"/>
    <property type="project" value="InterPro"/>
</dbReference>
<dbReference type="PANTHER" id="PTHR38420">
    <property type="entry name" value="AP-4-A PHOSPHORYLASE II"/>
    <property type="match status" value="1"/>
</dbReference>
<evidence type="ECO:0000256" key="1">
    <source>
        <dbReference type="PIRSR" id="PIRSR000846-1"/>
    </source>
</evidence>
<evidence type="ECO:0000259" key="2">
    <source>
        <dbReference type="Pfam" id="PF09830"/>
    </source>
</evidence>
<protein>
    <submittedName>
        <fullName evidence="4">Uncharacterized protein</fullName>
    </submittedName>
</protein>
<feature type="domain" description="Ap4A phosphorylase 1/2 N-terminal" evidence="3">
    <location>
        <begin position="7"/>
        <end position="174"/>
    </location>
</feature>
<dbReference type="Pfam" id="PF09830">
    <property type="entry name" value="ATP_transf"/>
    <property type="match status" value="1"/>
</dbReference>
<dbReference type="Gene3D" id="3.30.428.70">
    <property type="match status" value="1"/>
</dbReference>
<proteinExistence type="predicted"/>
<dbReference type="InterPro" id="IPR009163">
    <property type="entry name" value="Ap4A_phos1/2"/>
</dbReference>
<dbReference type="SUPFAM" id="SSF54197">
    <property type="entry name" value="HIT-like"/>
    <property type="match status" value="1"/>
</dbReference>